<keyword evidence="4" id="KW-0472">Membrane</keyword>
<dbReference type="AlphaFoldDB" id="A0A6L2KRK4"/>
<dbReference type="FunFam" id="3.40.50.2300:FF:000188">
    <property type="entry name" value="Glutamate receptor"/>
    <property type="match status" value="1"/>
</dbReference>
<evidence type="ECO:0000256" key="4">
    <source>
        <dbReference type="ARBA" id="ARBA00023136"/>
    </source>
</evidence>
<dbReference type="Pfam" id="PF04827">
    <property type="entry name" value="Plant_tran"/>
    <property type="match status" value="1"/>
</dbReference>
<dbReference type="PANTHER" id="PTHR34836">
    <property type="entry name" value="OS06G0188250 PROTEIN"/>
    <property type="match status" value="1"/>
</dbReference>
<comment type="subcellular location">
    <subcellularLocation>
        <location evidence="1">Membrane</location>
    </subcellularLocation>
</comment>
<organism evidence="6">
    <name type="scientific">Tanacetum cinerariifolium</name>
    <name type="common">Dalmatian daisy</name>
    <name type="synonym">Chrysanthemum cinerariifolium</name>
    <dbReference type="NCBI Taxonomy" id="118510"/>
    <lineage>
        <taxon>Eukaryota</taxon>
        <taxon>Viridiplantae</taxon>
        <taxon>Streptophyta</taxon>
        <taxon>Embryophyta</taxon>
        <taxon>Tracheophyta</taxon>
        <taxon>Spermatophyta</taxon>
        <taxon>Magnoliopsida</taxon>
        <taxon>eudicotyledons</taxon>
        <taxon>Gunneridae</taxon>
        <taxon>Pentapetalae</taxon>
        <taxon>asterids</taxon>
        <taxon>campanulids</taxon>
        <taxon>Asterales</taxon>
        <taxon>Asteraceae</taxon>
        <taxon>Asteroideae</taxon>
        <taxon>Anthemideae</taxon>
        <taxon>Anthemidinae</taxon>
        <taxon>Tanacetum</taxon>
    </lineage>
</organism>
<dbReference type="SUPFAM" id="SSF53822">
    <property type="entry name" value="Periplasmic binding protein-like I"/>
    <property type="match status" value="1"/>
</dbReference>
<dbReference type="InterPro" id="IPR015683">
    <property type="entry name" value="Ionotropic_Glu_rcpt"/>
</dbReference>
<dbReference type="InterPro" id="IPR001828">
    <property type="entry name" value="ANF_lig-bd_rcpt"/>
</dbReference>
<accession>A0A6L2KRK4</accession>
<keyword evidence="6" id="KW-0675">Receptor</keyword>
<proteinExistence type="predicted"/>
<dbReference type="CDD" id="cd19990">
    <property type="entry name" value="PBP1_GABAb_receptor_plant"/>
    <property type="match status" value="1"/>
</dbReference>
<dbReference type="Pfam" id="PF01094">
    <property type="entry name" value="ANF_receptor"/>
    <property type="match status" value="1"/>
</dbReference>
<reference evidence="6" key="1">
    <citation type="journal article" date="2019" name="Sci. Rep.">
        <title>Draft genome of Tanacetum cinerariifolium, the natural source of mosquito coil.</title>
        <authorList>
            <person name="Yamashiro T."/>
            <person name="Shiraishi A."/>
            <person name="Satake H."/>
            <person name="Nakayama K."/>
        </authorList>
    </citation>
    <scope>NUCLEOTIDE SEQUENCE</scope>
</reference>
<evidence type="ECO:0000256" key="1">
    <source>
        <dbReference type="ARBA" id="ARBA00004370"/>
    </source>
</evidence>
<evidence type="ECO:0000256" key="3">
    <source>
        <dbReference type="ARBA" id="ARBA00022989"/>
    </source>
</evidence>
<dbReference type="Gene3D" id="3.40.50.2300">
    <property type="match status" value="2"/>
</dbReference>
<dbReference type="PANTHER" id="PTHR34836:SF1">
    <property type="entry name" value="OS09G0428600 PROTEIN"/>
    <property type="match status" value="1"/>
</dbReference>
<dbReference type="EMBL" id="BKCJ010002847">
    <property type="protein sequence ID" value="GEU51307.1"/>
    <property type="molecule type" value="Genomic_DNA"/>
</dbReference>
<dbReference type="InterPro" id="IPR028082">
    <property type="entry name" value="Peripla_BP_I"/>
</dbReference>
<evidence type="ECO:0000313" key="6">
    <source>
        <dbReference type="EMBL" id="GEU51307.1"/>
    </source>
</evidence>
<dbReference type="GO" id="GO:0016020">
    <property type="term" value="C:membrane"/>
    <property type="evidence" value="ECO:0007669"/>
    <property type="project" value="UniProtKB-SubCell"/>
</dbReference>
<evidence type="ECO:0000256" key="2">
    <source>
        <dbReference type="ARBA" id="ARBA00022692"/>
    </source>
</evidence>
<dbReference type="InterPro" id="IPR044440">
    <property type="entry name" value="GABAb_receptor_plant_PBP1"/>
</dbReference>
<feature type="domain" description="Receptor ligand binding region" evidence="5">
    <location>
        <begin position="238"/>
        <end position="582"/>
    </location>
</feature>
<keyword evidence="3" id="KW-1133">Transmembrane helix</keyword>
<comment type="caution">
    <text evidence="6">The sequence shown here is derived from an EMBL/GenBank/DDBJ whole genome shotgun (WGS) entry which is preliminary data.</text>
</comment>
<feature type="non-terminal residue" evidence="6">
    <location>
        <position position="622"/>
    </location>
</feature>
<protein>
    <submittedName>
        <fullName evidence="6">Glutamate receptor 2.7-like</fullName>
    </submittedName>
</protein>
<sequence>MNSYTFMGLNDVEEGEEISSCKKSFIKRAIAYIKIRRQASRLTRNSITRDRDGAHERLVKRRLSSLIKCTSAIRQLAYGMNGNFLDEYMQISERSSSMALDHFCEAVMEIYGLEFVRKPTVTDIENFIGITKKSTGFRGSDDDHKRILYKQKQESARKDVERAFGVLKKKWAVLANLTRAQKKERIVNMMYTCIILHNMIRKYKKVAISPKWFPKETKVGIGVILDTETSLGKMSRSCISMALGDFYKEHDNYTTRIVPHFRDSRQDNVEAASAAIDLLKNEQVMAILGPMTSSQADFVIDIGSKSSVPIISPATSPSLTPNDNPYFIRSSHDSSSQLKPIAELIKHFGWREVVFIYEDGDYGRGLIPYISDAMVKVDAKIMYRTVIYHSASDDWILKELYKMKTMQTRVFIVQALPDLATRFFKKVNEAGMMEEGYTWIITEVLTSRLHYLDHTDIDSMQGVLGVKSWIPRSNELIKFEKRWKRSQNAEDEMTELDMFGYWWYDTIFALAIALEKVASGINFSTNFKRQPESMTDVDGIGISEMGPRLIPLIRNIKLNGLSGDFYLVDGQLQPSMYQIVNILDKGLKHVSYWTPTNGIRKKLHQMKGSKDNLGAIIWPGDT</sequence>
<dbReference type="InterPro" id="IPR006912">
    <property type="entry name" value="Harbinger_derived_prot"/>
</dbReference>
<evidence type="ECO:0000259" key="5">
    <source>
        <dbReference type="Pfam" id="PF01094"/>
    </source>
</evidence>
<name>A0A6L2KRK4_TANCI</name>
<gene>
    <name evidence="6" type="ORF">Tci_023285</name>
</gene>
<keyword evidence="2" id="KW-0812">Transmembrane</keyword>